<accession>A0A165A676</accession>
<keyword evidence="1 4" id="KW-0963">Cytoplasm</keyword>
<comment type="subunit">
    <text evidence="4">Component of the eukaryotic translation initiation factor 3 (eIF-3) complex.</text>
</comment>
<dbReference type="EMBL" id="KV419395">
    <property type="protein sequence ID" value="KZS98532.1"/>
    <property type="molecule type" value="Genomic_DNA"/>
</dbReference>
<dbReference type="GO" id="GO:0005852">
    <property type="term" value="C:eukaryotic translation initiation factor 3 complex"/>
    <property type="evidence" value="ECO:0007669"/>
    <property type="project" value="UniProtKB-UniRule"/>
</dbReference>
<protein>
    <recommendedName>
        <fullName evidence="4">Eukaryotic translation initiation factor 3 subunit C</fullName>
        <shortName evidence="4">eIF3c</shortName>
    </recommendedName>
    <alternativeName>
        <fullName evidence="4">Eukaryotic translation initiation factor 3 93 kDa subunit homolog</fullName>
        <shortName evidence="4">eIF3 p93</shortName>
    </alternativeName>
    <alternativeName>
        <fullName evidence="4">Translation initiation factor eIF3, p93 subunit homolog</fullName>
    </alternativeName>
</protein>
<feature type="compositionally biased region" description="Basic and acidic residues" evidence="6">
    <location>
        <begin position="825"/>
        <end position="849"/>
    </location>
</feature>
<name>A0A165A676_9AGAM</name>
<dbReference type="PANTHER" id="PTHR13937:SF0">
    <property type="entry name" value="EUKARYOTIC TRANSLATION INITIATION FACTOR 3 SUBUNIT C-RELATED"/>
    <property type="match status" value="1"/>
</dbReference>
<feature type="coiled-coil region" evidence="5">
    <location>
        <begin position="162"/>
        <end position="215"/>
    </location>
</feature>
<evidence type="ECO:0000256" key="4">
    <source>
        <dbReference type="HAMAP-Rule" id="MF_03002"/>
    </source>
</evidence>
<keyword evidence="9" id="KW-1185">Reference proteome</keyword>
<gene>
    <name evidence="4" type="primary">NIP1</name>
    <name evidence="8" type="ORF">SISNIDRAFT_472416</name>
</gene>
<evidence type="ECO:0000313" key="8">
    <source>
        <dbReference type="EMBL" id="KZS98532.1"/>
    </source>
</evidence>
<feature type="region of interest" description="Disordered" evidence="6">
    <location>
        <begin position="874"/>
        <end position="897"/>
    </location>
</feature>
<dbReference type="InterPro" id="IPR027516">
    <property type="entry name" value="EIF3C"/>
</dbReference>
<sequence>MSRFFRAAGDSDSDTEDSEEELMSSGDENEAPKPTVPKPAGGGMSRFLRTAGSGSSSSSSSESEDEDDDEDDDHAQDSKKKGSKYMVGGSDEEESDEDVKRVVKSAKDKRLDEMEAAGKAMDNALKINDWVAISNEFDKLVRLVQRQTNVAEPVPSFYIKTLSSLEASLNNALAKEKESKKKMNASNAKALNGMKQKVRKISKEHESEIKEFQEDPEAFEKRHAIVVPEVEVAPKPKKSKRVLTEQEEEDEERPATDAFTTVGKGGKTMVFASENTFKNLQVVQEARGKKNTDRAEQVRILERVLEAASTSYQRIRVLLVLISSRFDYSPSATHMPIDQWALTQREVDQLVSIISADSHYFIEEEVPDYDELLERTPEAEGGLVRVRGSIISFVERLDDEFTKSLQNLDPHGTEYVDRLKDEKGLYETICRAEAYFELRSQSDPLSRVIMRRLEHIYSKPDAVVQALEAGLSGLPVKPATSLASENTSSGVVHALCVFLYKSGNSLFRTRAMLSHIYHHALHNQFYKARDMLLMSHLQESIHAADVATQILYNRTTVQLGLCAFRSGLIKEAQAILLEIFSTQHVKELLAQGVHYSRYTTVSPEQEKAERARQMPFHMHINTELLEAAFLVSSMLIEIPLLASIETEELKRKTISKPFRRLLDFADKQIFAGPPETTRDHIMQASKTLQDGQWEKCRDLIQSIKIWSLMPEEKEVKEMLAGRIQEEGLRTYLFTYAPHYKTLALSHLSETFSLSIRTVNSVVSKMIWNEELSASLDQASNVIVFHSAESTRTQQLAQSLADRVSNLVEQNEKTLDVRLGGGGWQERSDAPKTTKADGGAERKGRSERSRGGTPLRGTFLSLIVELFSLIDSSGGTRGGRGARFSQGLGNRMGPRVAA</sequence>
<dbReference type="FunFam" id="1.10.10.10:FF:000300">
    <property type="entry name" value="Eukaryotic translation initiation factor 3 subunit C"/>
    <property type="match status" value="1"/>
</dbReference>
<dbReference type="Pfam" id="PF26569">
    <property type="entry name" value="EIF3CL_C"/>
    <property type="match status" value="1"/>
</dbReference>
<dbReference type="Proteomes" id="UP000076722">
    <property type="component" value="Unassembled WGS sequence"/>
</dbReference>
<feature type="compositionally biased region" description="Acidic residues" evidence="6">
    <location>
        <begin position="62"/>
        <end position="74"/>
    </location>
</feature>
<dbReference type="SMART" id="SM00088">
    <property type="entry name" value="PINT"/>
    <property type="match status" value="1"/>
</dbReference>
<evidence type="ECO:0000256" key="3">
    <source>
        <dbReference type="ARBA" id="ARBA00022917"/>
    </source>
</evidence>
<dbReference type="GO" id="GO:0003743">
    <property type="term" value="F:translation initiation factor activity"/>
    <property type="evidence" value="ECO:0007669"/>
    <property type="project" value="UniProtKB-UniRule"/>
</dbReference>
<feature type="region of interest" description="Disordered" evidence="6">
    <location>
        <begin position="236"/>
        <end position="255"/>
    </location>
</feature>
<dbReference type="PROSITE" id="PS50250">
    <property type="entry name" value="PCI"/>
    <property type="match status" value="1"/>
</dbReference>
<dbReference type="GO" id="GO:0016282">
    <property type="term" value="C:eukaryotic 43S preinitiation complex"/>
    <property type="evidence" value="ECO:0007669"/>
    <property type="project" value="UniProtKB-UniRule"/>
</dbReference>
<dbReference type="PANTHER" id="PTHR13937">
    <property type="entry name" value="EUKARYOTIC TRANSLATION INITATION FACTOR 3, SUBUNIT 8 EIF3S8 -RELATED"/>
    <property type="match status" value="1"/>
</dbReference>
<reference evidence="8 9" key="1">
    <citation type="journal article" date="2016" name="Mol. Biol. Evol.">
        <title>Comparative Genomics of Early-Diverging Mushroom-Forming Fungi Provides Insights into the Origins of Lignocellulose Decay Capabilities.</title>
        <authorList>
            <person name="Nagy L.G."/>
            <person name="Riley R."/>
            <person name="Tritt A."/>
            <person name="Adam C."/>
            <person name="Daum C."/>
            <person name="Floudas D."/>
            <person name="Sun H."/>
            <person name="Yadav J.S."/>
            <person name="Pangilinan J."/>
            <person name="Larsson K.H."/>
            <person name="Matsuura K."/>
            <person name="Barry K."/>
            <person name="Labutti K."/>
            <person name="Kuo R."/>
            <person name="Ohm R.A."/>
            <person name="Bhattacharya S.S."/>
            <person name="Shirouzu T."/>
            <person name="Yoshinaga Y."/>
            <person name="Martin F.M."/>
            <person name="Grigoriev I.V."/>
            <person name="Hibbett D.S."/>
        </authorList>
    </citation>
    <scope>NUCLEOTIDE SEQUENCE [LARGE SCALE GENOMIC DNA]</scope>
    <source>
        <strain evidence="8 9">HHB9708</strain>
    </source>
</reference>
<dbReference type="AlphaFoldDB" id="A0A165A676"/>
<comment type="similarity">
    <text evidence="4">Belongs to the eIF-3 subunit C family.</text>
</comment>
<feature type="domain" description="PCI" evidence="7">
    <location>
        <begin position="616"/>
        <end position="789"/>
    </location>
</feature>
<dbReference type="Pfam" id="PF05470">
    <property type="entry name" value="eIF-3c_N"/>
    <property type="match status" value="1"/>
</dbReference>
<comment type="subcellular location">
    <subcellularLocation>
        <location evidence="4">Cytoplasm</location>
    </subcellularLocation>
</comment>
<evidence type="ECO:0000256" key="2">
    <source>
        <dbReference type="ARBA" id="ARBA00022540"/>
    </source>
</evidence>
<feature type="compositionally biased region" description="Acidic residues" evidence="6">
    <location>
        <begin position="11"/>
        <end position="22"/>
    </location>
</feature>
<comment type="function">
    <text evidence="4">Component of the eukaryotic translation initiation factor 3 (eIF-3) complex, which is involved in protein synthesis of a specialized repertoire of mRNAs and, together with other initiation factors, stimulates binding of mRNA and methionyl-tRNAi to the 40S ribosome. The eIF-3 complex specifically targets and initiates translation of a subset of mRNAs involved in cell proliferation.</text>
</comment>
<dbReference type="InterPro" id="IPR058999">
    <property type="entry name" value="EIF3CL_C"/>
</dbReference>
<dbReference type="OrthoDB" id="29647at2759"/>
<feature type="region of interest" description="Disordered" evidence="6">
    <location>
        <begin position="817"/>
        <end position="852"/>
    </location>
</feature>
<proteinExistence type="inferred from homology"/>
<feature type="region of interest" description="Disordered" evidence="6">
    <location>
        <begin position="1"/>
        <end position="103"/>
    </location>
</feature>
<dbReference type="SUPFAM" id="SSF46785">
    <property type="entry name" value="Winged helix' DNA-binding domain"/>
    <property type="match status" value="1"/>
</dbReference>
<dbReference type="InterPro" id="IPR008905">
    <property type="entry name" value="EIF3C_N_dom"/>
</dbReference>
<dbReference type="InterPro" id="IPR000717">
    <property type="entry name" value="PCI_dom"/>
</dbReference>
<dbReference type="HAMAP" id="MF_03002">
    <property type="entry name" value="eIF3c"/>
    <property type="match status" value="1"/>
</dbReference>
<dbReference type="GO" id="GO:0031369">
    <property type="term" value="F:translation initiation factor binding"/>
    <property type="evidence" value="ECO:0007669"/>
    <property type="project" value="InterPro"/>
</dbReference>
<evidence type="ECO:0000256" key="6">
    <source>
        <dbReference type="SAM" id="MobiDB-lite"/>
    </source>
</evidence>
<organism evidence="8 9">
    <name type="scientific">Sistotremastrum niveocremeum HHB9708</name>
    <dbReference type="NCBI Taxonomy" id="1314777"/>
    <lineage>
        <taxon>Eukaryota</taxon>
        <taxon>Fungi</taxon>
        <taxon>Dikarya</taxon>
        <taxon>Basidiomycota</taxon>
        <taxon>Agaricomycotina</taxon>
        <taxon>Agaricomycetes</taxon>
        <taxon>Sistotremastrales</taxon>
        <taxon>Sistotremastraceae</taxon>
        <taxon>Sertulicium</taxon>
        <taxon>Sertulicium niveocremeum</taxon>
    </lineage>
</organism>
<dbReference type="GO" id="GO:0003723">
    <property type="term" value="F:RNA binding"/>
    <property type="evidence" value="ECO:0007669"/>
    <property type="project" value="InterPro"/>
</dbReference>
<keyword evidence="2 4" id="KW-0396">Initiation factor</keyword>
<evidence type="ECO:0000313" key="9">
    <source>
        <dbReference type="Proteomes" id="UP000076722"/>
    </source>
</evidence>
<dbReference type="GO" id="GO:0001732">
    <property type="term" value="P:formation of cytoplasmic translation initiation complex"/>
    <property type="evidence" value="ECO:0007669"/>
    <property type="project" value="UniProtKB-UniRule"/>
</dbReference>
<keyword evidence="5" id="KW-0175">Coiled coil</keyword>
<dbReference type="Pfam" id="PF01399">
    <property type="entry name" value="PCI"/>
    <property type="match status" value="1"/>
</dbReference>
<dbReference type="GO" id="GO:0033290">
    <property type="term" value="C:eukaryotic 48S preinitiation complex"/>
    <property type="evidence" value="ECO:0007669"/>
    <property type="project" value="UniProtKB-UniRule"/>
</dbReference>
<keyword evidence="3 4" id="KW-0648">Protein biosynthesis</keyword>
<dbReference type="InterPro" id="IPR036390">
    <property type="entry name" value="WH_DNA-bd_sf"/>
</dbReference>
<evidence type="ECO:0000256" key="5">
    <source>
        <dbReference type="SAM" id="Coils"/>
    </source>
</evidence>
<dbReference type="STRING" id="1314777.A0A165A676"/>
<evidence type="ECO:0000259" key="7">
    <source>
        <dbReference type="PROSITE" id="PS50250"/>
    </source>
</evidence>
<evidence type="ECO:0000256" key="1">
    <source>
        <dbReference type="ARBA" id="ARBA00022490"/>
    </source>
</evidence>
<dbReference type="Gene3D" id="1.25.40.570">
    <property type="match status" value="1"/>
</dbReference>